<dbReference type="GO" id="GO:0045087">
    <property type="term" value="P:innate immune response"/>
    <property type="evidence" value="ECO:0007669"/>
    <property type="project" value="UniProtKB-KW"/>
</dbReference>
<name>A0A4Z2ETL9_9TELE</name>
<comment type="subcellular location">
    <subcellularLocation>
        <location evidence="1">Cytoplasm</location>
    </subcellularLocation>
</comment>
<dbReference type="GO" id="GO:0048678">
    <property type="term" value="P:response to axon injury"/>
    <property type="evidence" value="ECO:0007669"/>
    <property type="project" value="InterPro"/>
</dbReference>
<dbReference type="InterPro" id="IPR000157">
    <property type="entry name" value="TIR_dom"/>
</dbReference>
<evidence type="ECO:0000256" key="11">
    <source>
        <dbReference type="ARBA" id="ARBA00031160"/>
    </source>
</evidence>
<keyword evidence="9" id="KW-0520">NAD</keyword>
<evidence type="ECO:0000256" key="7">
    <source>
        <dbReference type="ARBA" id="ARBA00022801"/>
    </source>
</evidence>
<evidence type="ECO:0000256" key="6">
    <source>
        <dbReference type="ARBA" id="ARBA00022737"/>
    </source>
</evidence>
<dbReference type="Gene3D" id="1.10.150.50">
    <property type="entry name" value="Transcription Factor, Ets-1"/>
    <property type="match status" value="1"/>
</dbReference>
<evidence type="ECO:0000256" key="14">
    <source>
        <dbReference type="ARBA" id="ARBA00048388"/>
    </source>
</evidence>
<feature type="domain" description="TIR" evidence="16">
    <location>
        <begin position="378"/>
        <end position="515"/>
    </location>
</feature>
<dbReference type="SUPFAM" id="SSF47769">
    <property type="entry name" value="SAM/Pointed domain"/>
    <property type="match status" value="2"/>
</dbReference>
<dbReference type="Proteomes" id="UP000314294">
    <property type="component" value="Unassembled WGS sequence"/>
</dbReference>
<dbReference type="InterPro" id="IPR035897">
    <property type="entry name" value="Toll_tir_struct_dom_sf"/>
</dbReference>
<keyword evidence="8" id="KW-0391">Immunity</keyword>
<dbReference type="InterPro" id="IPR039184">
    <property type="entry name" value="SARM1"/>
</dbReference>
<evidence type="ECO:0000256" key="2">
    <source>
        <dbReference type="ARBA" id="ARBA00008291"/>
    </source>
</evidence>
<dbReference type="InterPro" id="IPR016024">
    <property type="entry name" value="ARM-type_fold"/>
</dbReference>
<dbReference type="Pfam" id="PF07647">
    <property type="entry name" value="SAM_2"/>
    <property type="match status" value="1"/>
</dbReference>
<dbReference type="GO" id="GO:0003953">
    <property type="term" value="F:NAD+ nucleosidase activity"/>
    <property type="evidence" value="ECO:0007669"/>
    <property type="project" value="InterPro"/>
</dbReference>
<evidence type="ECO:0000259" key="16">
    <source>
        <dbReference type="PROSITE" id="PS50104"/>
    </source>
</evidence>
<comment type="similarity">
    <text evidence="2">Belongs to the SARM1 family.</text>
</comment>
<comment type="catalytic activity">
    <reaction evidence="15">
        <text>NADP(+) + H2O = ADP-D-ribose 2'-phosphate + nicotinamide + H(+)</text>
        <dbReference type="Rhea" id="RHEA:19849"/>
        <dbReference type="ChEBI" id="CHEBI:15377"/>
        <dbReference type="ChEBI" id="CHEBI:15378"/>
        <dbReference type="ChEBI" id="CHEBI:17154"/>
        <dbReference type="ChEBI" id="CHEBI:58349"/>
        <dbReference type="ChEBI" id="CHEBI:58673"/>
    </reaction>
    <physiologicalReaction direction="left-to-right" evidence="15">
        <dbReference type="Rhea" id="RHEA:19850"/>
    </physiologicalReaction>
</comment>
<dbReference type="InterPro" id="IPR013761">
    <property type="entry name" value="SAM/pointed_sf"/>
</dbReference>
<dbReference type="GO" id="GO:0035591">
    <property type="term" value="F:signaling adaptor activity"/>
    <property type="evidence" value="ECO:0007669"/>
    <property type="project" value="InterPro"/>
</dbReference>
<dbReference type="Gene3D" id="3.40.50.10140">
    <property type="entry name" value="Toll/interleukin-1 receptor homology (TIR) domain"/>
    <property type="match status" value="1"/>
</dbReference>
<dbReference type="SUPFAM" id="SSF52200">
    <property type="entry name" value="Toll/Interleukin receptor TIR domain"/>
    <property type="match status" value="1"/>
</dbReference>
<dbReference type="PANTHER" id="PTHR22998">
    <property type="entry name" value="SARM1"/>
    <property type="match status" value="1"/>
</dbReference>
<dbReference type="InterPro" id="IPR001660">
    <property type="entry name" value="SAM"/>
</dbReference>
<dbReference type="PANTHER" id="PTHR22998:SF1">
    <property type="entry name" value="NAD(+) HYDROLASE SARM1"/>
    <property type="match status" value="1"/>
</dbReference>
<proteinExistence type="inferred from homology"/>
<dbReference type="EC" id="3.2.2.6" evidence="3"/>
<dbReference type="GO" id="GO:0034128">
    <property type="term" value="P:negative regulation of MyD88-independent toll-like receptor signaling pathway"/>
    <property type="evidence" value="ECO:0007669"/>
    <property type="project" value="InterPro"/>
</dbReference>
<evidence type="ECO:0000256" key="8">
    <source>
        <dbReference type="ARBA" id="ARBA00022859"/>
    </source>
</evidence>
<evidence type="ECO:0000256" key="9">
    <source>
        <dbReference type="ARBA" id="ARBA00023027"/>
    </source>
</evidence>
<evidence type="ECO:0000256" key="1">
    <source>
        <dbReference type="ARBA" id="ARBA00004496"/>
    </source>
</evidence>
<organism evidence="17 18">
    <name type="scientific">Liparis tanakae</name>
    <name type="common">Tanaka's snailfish</name>
    <dbReference type="NCBI Taxonomy" id="230148"/>
    <lineage>
        <taxon>Eukaryota</taxon>
        <taxon>Metazoa</taxon>
        <taxon>Chordata</taxon>
        <taxon>Craniata</taxon>
        <taxon>Vertebrata</taxon>
        <taxon>Euteleostomi</taxon>
        <taxon>Actinopterygii</taxon>
        <taxon>Neopterygii</taxon>
        <taxon>Teleostei</taxon>
        <taxon>Neoteleostei</taxon>
        <taxon>Acanthomorphata</taxon>
        <taxon>Eupercaria</taxon>
        <taxon>Perciformes</taxon>
        <taxon>Cottioidei</taxon>
        <taxon>Cottales</taxon>
        <taxon>Liparidae</taxon>
        <taxon>Liparis</taxon>
    </lineage>
</organism>
<keyword evidence="18" id="KW-1185">Reference proteome</keyword>
<gene>
    <name evidence="17" type="primary">SARM1</name>
    <name evidence="17" type="ORF">EYF80_057703</name>
</gene>
<comment type="catalytic activity">
    <reaction evidence="13">
        <text>NAD(+) + H2O = ADP-D-ribose + nicotinamide + H(+)</text>
        <dbReference type="Rhea" id="RHEA:16301"/>
        <dbReference type="ChEBI" id="CHEBI:15377"/>
        <dbReference type="ChEBI" id="CHEBI:15378"/>
        <dbReference type="ChEBI" id="CHEBI:17154"/>
        <dbReference type="ChEBI" id="CHEBI:57540"/>
        <dbReference type="ChEBI" id="CHEBI:57967"/>
        <dbReference type="EC" id="3.2.2.6"/>
    </reaction>
    <physiologicalReaction direction="left-to-right" evidence="13">
        <dbReference type="Rhea" id="RHEA:16302"/>
    </physiologicalReaction>
</comment>
<evidence type="ECO:0000313" key="17">
    <source>
        <dbReference type="EMBL" id="TNN32138.1"/>
    </source>
</evidence>
<comment type="catalytic activity">
    <reaction evidence="14">
        <text>NAD(+) = cyclic ADP-beta-D-ribose + nicotinamide + H(+)</text>
        <dbReference type="Rhea" id="RHEA:38611"/>
        <dbReference type="ChEBI" id="CHEBI:15378"/>
        <dbReference type="ChEBI" id="CHEBI:17154"/>
        <dbReference type="ChEBI" id="CHEBI:57540"/>
        <dbReference type="ChEBI" id="CHEBI:73672"/>
    </reaction>
    <physiologicalReaction direction="left-to-right" evidence="14">
        <dbReference type="Rhea" id="RHEA:38612"/>
    </physiologicalReaction>
</comment>
<comment type="caution">
    <text evidence="17">The sequence shown here is derived from an EMBL/GenBank/DDBJ whole genome shotgun (WGS) entry which is preliminary data.</text>
</comment>
<evidence type="ECO:0000256" key="4">
    <source>
        <dbReference type="ARBA" id="ARBA00022490"/>
    </source>
</evidence>
<keyword evidence="6" id="KW-0677">Repeat</keyword>
<dbReference type="GO" id="GO:0005737">
    <property type="term" value="C:cytoplasm"/>
    <property type="evidence" value="ECO:0007669"/>
    <property type="project" value="UniProtKB-SubCell"/>
</dbReference>
<evidence type="ECO:0000256" key="15">
    <source>
        <dbReference type="ARBA" id="ARBA00049009"/>
    </source>
</evidence>
<keyword evidence="7" id="KW-0378">Hydrolase</keyword>
<dbReference type="GO" id="GO:0030425">
    <property type="term" value="C:dendrite"/>
    <property type="evidence" value="ECO:0007669"/>
    <property type="project" value="TreeGrafter"/>
</dbReference>
<evidence type="ECO:0000256" key="3">
    <source>
        <dbReference type="ARBA" id="ARBA00011982"/>
    </source>
</evidence>
<keyword evidence="4" id="KW-0963">Cytoplasm</keyword>
<evidence type="ECO:0000256" key="5">
    <source>
        <dbReference type="ARBA" id="ARBA00022588"/>
    </source>
</evidence>
<sequence length="532" mass="59838">MTSPFSPRDYIARMGLGVVLNLSRHRDDAQLARSVSGILEHMFKHSEETSVHLISNGALDALLFWCRGTDPTVLRHCAVALANCAMYGGHRCQRLMIEKQAAEWLFPLAFSKEDELIRFHACLAVTVLAANREIEQEVVRSGTLELVEPFIASLDPDDFARSFLDRADCMQGRTAADLQHLLPLLDGTRVEGKCIAAFYLCVETSIKSRQRNTKIFQEIGAVQSLKRIVMYSSNGTACGLAKRALSMMKEEVPKRILSCVPNWKACEVQTWLQQVGFSAYCDRFQVGFLRDLRVLKTYANYSTCDPNNMADWLVAVDPRFRQYTYGLVQSGVDRRVVHSLTDLQLQRDCQVDNGVHRARILSANRGPSEPSHTDAQPAGPDVFISYRRTTGSQLARWDPETPRGVRGYSVFIDVEKLESGKFEDKLIQSVQRARNFILVLSASALDKGVLLFQEIVTALAGKKNIVPVTDQFLWPEPSSLPEDMRAILNFNGIKWSHEYQEATIEKILRFLKGNQDQTDGVDASKSAEKNKE</sequence>
<dbReference type="GO" id="GO:0007165">
    <property type="term" value="P:signal transduction"/>
    <property type="evidence" value="ECO:0007669"/>
    <property type="project" value="InterPro"/>
</dbReference>
<dbReference type="GO" id="GO:0061809">
    <property type="term" value="F:NAD+ nucleosidase activity, cyclic ADP-ribose generating"/>
    <property type="evidence" value="ECO:0007669"/>
    <property type="project" value="UniProtKB-EC"/>
</dbReference>
<dbReference type="SUPFAM" id="SSF48371">
    <property type="entry name" value="ARM repeat"/>
    <property type="match status" value="1"/>
</dbReference>
<dbReference type="SMART" id="SM00255">
    <property type="entry name" value="TIR"/>
    <property type="match status" value="1"/>
</dbReference>
<evidence type="ECO:0000256" key="13">
    <source>
        <dbReference type="ARBA" id="ARBA00047304"/>
    </source>
</evidence>
<dbReference type="Gene3D" id="1.25.10.10">
    <property type="entry name" value="Leucine-rich Repeat Variant"/>
    <property type="match status" value="1"/>
</dbReference>
<accession>A0A4Z2ETL9</accession>
<reference evidence="17 18" key="1">
    <citation type="submission" date="2019-03" db="EMBL/GenBank/DDBJ databases">
        <title>First draft genome of Liparis tanakae, snailfish: a comprehensive survey of snailfish specific genes.</title>
        <authorList>
            <person name="Kim W."/>
            <person name="Song I."/>
            <person name="Jeong J.-H."/>
            <person name="Kim D."/>
            <person name="Kim S."/>
            <person name="Ryu S."/>
            <person name="Song J.Y."/>
            <person name="Lee S.K."/>
        </authorList>
    </citation>
    <scope>NUCLEOTIDE SEQUENCE [LARGE SCALE GENOMIC DNA]</scope>
    <source>
        <tissue evidence="17">Muscle</tissue>
    </source>
</reference>
<dbReference type="CDD" id="cd09502">
    <property type="entry name" value="SAM_SARM1-like_repeat2"/>
    <property type="match status" value="1"/>
</dbReference>
<keyword evidence="5" id="KW-0399">Innate immunity</keyword>
<evidence type="ECO:0000313" key="18">
    <source>
        <dbReference type="Proteomes" id="UP000314294"/>
    </source>
</evidence>
<dbReference type="Pfam" id="PF13676">
    <property type="entry name" value="TIR_2"/>
    <property type="match status" value="1"/>
</dbReference>
<evidence type="ECO:0000256" key="12">
    <source>
        <dbReference type="ARBA" id="ARBA00032222"/>
    </source>
</evidence>
<dbReference type="PROSITE" id="PS50104">
    <property type="entry name" value="TIR"/>
    <property type="match status" value="1"/>
</dbReference>
<protein>
    <recommendedName>
        <fullName evidence="10">NAD(+) hydrolase SARM1</fullName>
        <ecNumber evidence="3">3.2.2.6</ecNumber>
    </recommendedName>
    <alternativeName>
        <fullName evidence="12">NADP(+) hydrolase SARM1</fullName>
    </alternativeName>
    <alternativeName>
        <fullName evidence="11">Sterile alpha and TIR motif-containing protein 1</fullName>
    </alternativeName>
</protein>
<evidence type="ECO:0000256" key="10">
    <source>
        <dbReference type="ARBA" id="ARBA00024128"/>
    </source>
</evidence>
<dbReference type="AlphaFoldDB" id="A0A4Z2ETL9"/>
<dbReference type="EMBL" id="SRLO01002899">
    <property type="protein sequence ID" value="TNN32138.1"/>
    <property type="molecule type" value="Genomic_DNA"/>
</dbReference>
<dbReference type="OrthoDB" id="202764at2759"/>
<dbReference type="InterPro" id="IPR011989">
    <property type="entry name" value="ARM-like"/>
</dbReference>